<reference evidence="2" key="1">
    <citation type="submission" date="2022-08" db="EMBL/GenBank/DDBJ databases">
        <authorList>
            <person name="Marques A."/>
        </authorList>
    </citation>
    <scope>NUCLEOTIDE SEQUENCE</scope>
    <source>
        <strain evidence="2">RhyPub2mFocal</strain>
        <tissue evidence="2">Leaves</tissue>
    </source>
</reference>
<protein>
    <submittedName>
        <fullName evidence="2">Uncharacterized protein</fullName>
    </submittedName>
</protein>
<evidence type="ECO:0000313" key="3">
    <source>
        <dbReference type="Proteomes" id="UP001140206"/>
    </source>
</evidence>
<evidence type="ECO:0000313" key="2">
    <source>
        <dbReference type="EMBL" id="KAJ4773388.1"/>
    </source>
</evidence>
<comment type="caution">
    <text evidence="2">The sequence shown here is derived from an EMBL/GenBank/DDBJ whole genome shotgun (WGS) entry which is preliminary data.</text>
</comment>
<feature type="compositionally biased region" description="Basic and acidic residues" evidence="1">
    <location>
        <begin position="132"/>
        <end position="144"/>
    </location>
</feature>
<evidence type="ECO:0000256" key="1">
    <source>
        <dbReference type="SAM" id="MobiDB-lite"/>
    </source>
</evidence>
<keyword evidence="3" id="KW-1185">Reference proteome</keyword>
<accession>A0AAV8E4R6</accession>
<proteinExistence type="predicted"/>
<feature type="compositionally biased region" description="Basic residues" evidence="1">
    <location>
        <begin position="100"/>
        <end position="113"/>
    </location>
</feature>
<dbReference type="PANTHER" id="PTHR31903">
    <property type="entry name" value="F12F1.11-RELATED"/>
    <property type="match status" value="1"/>
</dbReference>
<name>A0AAV8E4R6_9POAL</name>
<organism evidence="2 3">
    <name type="scientific">Rhynchospora pubera</name>
    <dbReference type="NCBI Taxonomy" id="906938"/>
    <lineage>
        <taxon>Eukaryota</taxon>
        <taxon>Viridiplantae</taxon>
        <taxon>Streptophyta</taxon>
        <taxon>Embryophyta</taxon>
        <taxon>Tracheophyta</taxon>
        <taxon>Spermatophyta</taxon>
        <taxon>Magnoliopsida</taxon>
        <taxon>Liliopsida</taxon>
        <taxon>Poales</taxon>
        <taxon>Cyperaceae</taxon>
        <taxon>Cyperoideae</taxon>
        <taxon>Rhynchosporeae</taxon>
        <taxon>Rhynchospora</taxon>
    </lineage>
</organism>
<dbReference type="PANTHER" id="PTHR31903:SF6">
    <property type="entry name" value="F12F1.11-RELATED"/>
    <property type="match status" value="1"/>
</dbReference>
<dbReference type="EMBL" id="JAMFTS010000003">
    <property type="protein sequence ID" value="KAJ4773388.1"/>
    <property type="molecule type" value="Genomic_DNA"/>
</dbReference>
<dbReference type="AlphaFoldDB" id="A0AAV8E4R6"/>
<dbReference type="Proteomes" id="UP001140206">
    <property type="component" value="Chromosome 3"/>
</dbReference>
<sequence>MGKPRRIHPTPAQVSPALPVAVAALAVALSPEEKDVLFYLLSVASGQPTNLRKSPEHSPDLGCGCFSCYKVFWERWDSSPNRQVIHEIIEKVEANEEGKSRRKSRRMRGKDRKKSVESNEEEIKEEGLVGDANHDPDDCNVSHDDHDDGCSVHDSCSDGGNNKNSVVGRFVRFIGEKLLWAN</sequence>
<feature type="region of interest" description="Disordered" evidence="1">
    <location>
        <begin position="95"/>
        <end position="144"/>
    </location>
</feature>
<gene>
    <name evidence="2" type="ORF">LUZ62_057645</name>
</gene>